<keyword evidence="2" id="KW-1185">Reference proteome</keyword>
<evidence type="ECO:0000313" key="2">
    <source>
        <dbReference type="Proteomes" id="UP000828390"/>
    </source>
</evidence>
<dbReference type="EMBL" id="JAIWYP010000011">
    <property type="protein sequence ID" value="KAH3741388.1"/>
    <property type="molecule type" value="Genomic_DNA"/>
</dbReference>
<proteinExistence type="predicted"/>
<evidence type="ECO:0000313" key="1">
    <source>
        <dbReference type="EMBL" id="KAH3741388.1"/>
    </source>
</evidence>
<gene>
    <name evidence="1" type="ORF">DPMN_048113</name>
</gene>
<feature type="non-terminal residue" evidence="1">
    <location>
        <position position="1"/>
    </location>
</feature>
<reference evidence="1" key="1">
    <citation type="journal article" date="2019" name="bioRxiv">
        <title>The Genome of the Zebra Mussel, Dreissena polymorpha: A Resource for Invasive Species Research.</title>
        <authorList>
            <person name="McCartney M.A."/>
            <person name="Auch B."/>
            <person name="Kono T."/>
            <person name="Mallez S."/>
            <person name="Zhang Y."/>
            <person name="Obille A."/>
            <person name="Becker A."/>
            <person name="Abrahante J.E."/>
            <person name="Garbe J."/>
            <person name="Badalamenti J.P."/>
            <person name="Herman A."/>
            <person name="Mangelson H."/>
            <person name="Liachko I."/>
            <person name="Sullivan S."/>
            <person name="Sone E.D."/>
            <person name="Koren S."/>
            <person name="Silverstein K.A.T."/>
            <person name="Beckman K.B."/>
            <person name="Gohl D.M."/>
        </authorList>
    </citation>
    <scope>NUCLEOTIDE SEQUENCE</scope>
    <source>
        <strain evidence="1">Duluth1</strain>
        <tissue evidence="1">Whole animal</tissue>
    </source>
</reference>
<name>A0A9D4D9B8_DREPO</name>
<dbReference type="AlphaFoldDB" id="A0A9D4D9B8"/>
<protein>
    <submittedName>
        <fullName evidence="1">Uncharacterized protein</fullName>
    </submittedName>
</protein>
<sequence>MSKVFIYSVFNHTKPIVPYTPAMTYTTRVVYLESRGFELSKSIFSNIFKQR</sequence>
<comment type="caution">
    <text evidence="1">The sequence shown here is derived from an EMBL/GenBank/DDBJ whole genome shotgun (WGS) entry which is preliminary data.</text>
</comment>
<reference evidence="1" key="2">
    <citation type="submission" date="2020-11" db="EMBL/GenBank/DDBJ databases">
        <authorList>
            <person name="McCartney M.A."/>
            <person name="Auch B."/>
            <person name="Kono T."/>
            <person name="Mallez S."/>
            <person name="Becker A."/>
            <person name="Gohl D.M."/>
            <person name="Silverstein K.A.T."/>
            <person name="Koren S."/>
            <person name="Bechman K.B."/>
            <person name="Herman A."/>
            <person name="Abrahante J.E."/>
            <person name="Garbe J."/>
        </authorList>
    </citation>
    <scope>NUCLEOTIDE SEQUENCE</scope>
    <source>
        <strain evidence="1">Duluth1</strain>
        <tissue evidence="1">Whole animal</tissue>
    </source>
</reference>
<dbReference type="Proteomes" id="UP000828390">
    <property type="component" value="Unassembled WGS sequence"/>
</dbReference>
<organism evidence="1 2">
    <name type="scientific">Dreissena polymorpha</name>
    <name type="common">Zebra mussel</name>
    <name type="synonym">Mytilus polymorpha</name>
    <dbReference type="NCBI Taxonomy" id="45954"/>
    <lineage>
        <taxon>Eukaryota</taxon>
        <taxon>Metazoa</taxon>
        <taxon>Spiralia</taxon>
        <taxon>Lophotrochozoa</taxon>
        <taxon>Mollusca</taxon>
        <taxon>Bivalvia</taxon>
        <taxon>Autobranchia</taxon>
        <taxon>Heteroconchia</taxon>
        <taxon>Euheterodonta</taxon>
        <taxon>Imparidentia</taxon>
        <taxon>Neoheterodontei</taxon>
        <taxon>Myida</taxon>
        <taxon>Dreissenoidea</taxon>
        <taxon>Dreissenidae</taxon>
        <taxon>Dreissena</taxon>
    </lineage>
</organism>
<accession>A0A9D4D9B8</accession>